<accession>A0A645G3G1</accession>
<protein>
    <submittedName>
        <fullName evidence="1">Uncharacterized protein</fullName>
    </submittedName>
</protein>
<sequence length="148" mass="16639">MFGEDFYIEGVWFDDFLVAEQVILPLRKTNLVHAPAEAMQFNRHLRGTGINWLAFLEKEHAELRRNAALEDGHFGGEIAVGQEASAMRAFGGFGRGWTAMTALAGNVGCRFGIARHIPGEASARQKHQNGCRNLFFVHKEIRFGFFKE</sequence>
<comment type="caution">
    <text evidence="1">The sequence shown here is derived from an EMBL/GenBank/DDBJ whole genome shotgun (WGS) entry which is preliminary data.</text>
</comment>
<evidence type="ECO:0000313" key="1">
    <source>
        <dbReference type="EMBL" id="MPN21401.1"/>
    </source>
</evidence>
<reference evidence="1" key="1">
    <citation type="submission" date="2019-08" db="EMBL/GenBank/DDBJ databases">
        <authorList>
            <person name="Kucharzyk K."/>
            <person name="Murdoch R.W."/>
            <person name="Higgins S."/>
            <person name="Loffler F."/>
        </authorList>
    </citation>
    <scope>NUCLEOTIDE SEQUENCE</scope>
</reference>
<dbReference type="AlphaFoldDB" id="A0A645G3G1"/>
<proteinExistence type="predicted"/>
<gene>
    <name evidence="1" type="ORF">SDC9_168780</name>
</gene>
<organism evidence="1">
    <name type="scientific">bioreactor metagenome</name>
    <dbReference type="NCBI Taxonomy" id="1076179"/>
    <lineage>
        <taxon>unclassified sequences</taxon>
        <taxon>metagenomes</taxon>
        <taxon>ecological metagenomes</taxon>
    </lineage>
</organism>
<name>A0A645G3G1_9ZZZZ</name>
<dbReference type="EMBL" id="VSSQ01069377">
    <property type="protein sequence ID" value="MPN21401.1"/>
    <property type="molecule type" value="Genomic_DNA"/>
</dbReference>